<dbReference type="Pfam" id="PF00487">
    <property type="entry name" value="FA_desaturase"/>
    <property type="match status" value="1"/>
</dbReference>
<proteinExistence type="predicted"/>
<dbReference type="Proteomes" id="UP000214566">
    <property type="component" value="Unassembled WGS sequence"/>
</dbReference>
<keyword evidence="1" id="KW-0812">Transmembrane</keyword>
<dbReference type="GO" id="GO:0016020">
    <property type="term" value="C:membrane"/>
    <property type="evidence" value="ECO:0007669"/>
    <property type="project" value="GOC"/>
</dbReference>
<accession>A0A238D679</accession>
<feature type="transmembrane region" description="Helical" evidence="1">
    <location>
        <begin position="42"/>
        <end position="60"/>
    </location>
</feature>
<evidence type="ECO:0000259" key="2">
    <source>
        <dbReference type="Pfam" id="PF00487"/>
    </source>
</evidence>
<dbReference type="PANTHER" id="PTHR12879:SF8">
    <property type="entry name" value="SPHINGOLIPID DELTA(4)-DESATURASE DES1"/>
    <property type="match status" value="1"/>
</dbReference>
<name>A0A238D679_THIDL</name>
<keyword evidence="1" id="KW-0472">Membrane</keyword>
<feature type="domain" description="Fatty acid desaturase" evidence="2">
    <location>
        <begin position="38"/>
        <end position="291"/>
    </location>
</feature>
<dbReference type="AlphaFoldDB" id="A0A238D679"/>
<organism evidence="3 4">
    <name type="scientific">Thiomonas delicata</name>
    <name type="common">Thiomonas cuprina</name>
    <dbReference type="NCBI Taxonomy" id="364030"/>
    <lineage>
        <taxon>Bacteria</taxon>
        <taxon>Pseudomonadati</taxon>
        <taxon>Pseudomonadota</taxon>
        <taxon>Betaproteobacteria</taxon>
        <taxon>Burkholderiales</taxon>
        <taxon>Thiomonas</taxon>
    </lineage>
</organism>
<dbReference type="PANTHER" id="PTHR12879">
    <property type="entry name" value="SPHINGOLIPID DELTA 4 DESATURASE/C-4 HYDROXYLASE PROTEIN DES2"/>
    <property type="match status" value="1"/>
</dbReference>
<keyword evidence="1" id="KW-1133">Transmembrane helix</keyword>
<feature type="transmembrane region" description="Helical" evidence="1">
    <location>
        <begin position="165"/>
        <end position="182"/>
    </location>
</feature>
<dbReference type="GO" id="GO:0042284">
    <property type="term" value="F:sphingolipid delta-4 desaturase activity"/>
    <property type="evidence" value="ECO:0007669"/>
    <property type="project" value="TreeGrafter"/>
</dbReference>
<reference evidence="3 4" key="1">
    <citation type="submission" date="2016-06" db="EMBL/GenBank/DDBJ databases">
        <authorList>
            <person name="Kjaerup R.B."/>
            <person name="Dalgaard T.S."/>
            <person name="Juul-Madsen H.R."/>
        </authorList>
    </citation>
    <scope>NUCLEOTIDE SEQUENCE [LARGE SCALE GENOMIC DNA]</scope>
    <source>
        <strain evidence="3 4">DSM 16361</strain>
    </source>
</reference>
<gene>
    <name evidence="3" type="ORF">THIARS_70436</name>
</gene>
<feature type="transmembrane region" description="Helical" evidence="1">
    <location>
        <begin position="12"/>
        <end position="35"/>
    </location>
</feature>
<dbReference type="GO" id="GO:0046513">
    <property type="term" value="P:ceramide biosynthetic process"/>
    <property type="evidence" value="ECO:0007669"/>
    <property type="project" value="TreeGrafter"/>
</dbReference>
<dbReference type="RefSeq" id="WP_094161087.1">
    <property type="nucleotide sequence ID" value="NZ_LT592171.1"/>
</dbReference>
<dbReference type="EMBL" id="FLMQ01000056">
    <property type="protein sequence ID" value="SBP88816.1"/>
    <property type="molecule type" value="Genomic_DNA"/>
</dbReference>
<evidence type="ECO:0000313" key="3">
    <source>
        <dbReference type="EMBL" id="SBP88816.1"/>
    </source>
</evidence>
<evidence type="ECO:0000313" key="4">
    <source>
        <dbReference type="Proteomes" id="UP000214566"/>
    </source>
</evidence>
<evidence type="ECO:0000256" key="1">
    <source>
        <dbReference type="SAM" id="Phobius"/>
    </source>
</evidence>
<sequence>MASTLFRYDDGAVPNILALGHMAAGYLAGVGLLVAQAWWLNALGVLLLAHALTYSAYFLHEFAHGAIFKSNAANQRGGTVMSWINGSCYAPFADLRRKHMRHHIDRADVITFDYKRFLREAPAWVRALVLALEWAYIPAVEFIMRAYVMLLPFIAPERAAGRRRILAVLAVRLAFFAALAWVSPKAVLLYFVAYLLFVTVLRFADAYQHTYDAFAVLTGGSIPNDKVRDHDYEQHNTYSNLVSLGHPWLNLLLLNFSYHNAHHEKPTVPWYRLPTLHRELYADDGTQVLPMAGLLRGFHRHRVQRVLSDDYGVVTTGADKAQDFYGAVGVSFLTAV</sequence>
<feature type="transmembrane region" description="Helical" evidence="1">
    <location>
        <begin position="123"/>
        <end position="144"/>
    </location>
</feature>
<feature type="transmembrane region" description="Helical" evidence="1">
    <location>
        <begin position="188"/>
        <end position="204"/>
    </location>
</feature>
<keyword evidence="4" id="KW-1185">Reference proteome</keyword>
<protein>
    <submittedName>
        <fullName evidence="3">Putative fatty acid desaturase</fullName>
    </submittedName>
</protein>
<dbReference type="OrthoDB" id="784276at2"/>
<dbReference type="InterPro" id="IPR005804">
    <property type="entry name" value="FA_desaturase_dom"/>
</dbReference>